<dbReference type="EMBL" id="QMEY01000009">
    <property type="protein sequence ID" value="RBQ18081.1"/>
    <property type="molecule type" value="Genomic_DNA"/>
</dbReference>
<accession>A0A366LVZ3</accession>
<evidence type="ECO:0000259" key="2">
    <source>
        <dbReference type="Pfam" id="PF08242"/>
    </source>
</evidence>
<dbReference type="Proteomes" id="UP000253303">
    <property type="component" value="Unassembled WGS sequence"/>
</dbReference>
<dbReference type="InterPro" id="IPR029063">
    <property type="entry name" value="SAM-dependent_MTases_sf"/>
</dbReference>
<gene>
    <name evidence="3" type="ORF">DP939_22220</name>
</gene>
<evidence type="ECO:0000313" key="3">
    <source>
        <dbReference type="EMBL" id="RBQ18081.1"/>
    </source>
</evidence>
<evidence type="ECO:0000256" key="1">
    <source>
        <dbReference type="SAM" id="MobiDB-lite"/>
    </source>
</evidence>
<reference evidence="3 4" key="1">
    <citation type="submission" date="2018-06" db="EMBL/GenBank/DDBJ databases">
        <title>Sphaerisporangium craniellae sp. nov., isolated from a marine sponge in the South China Sea.</title>
        <authorList>
            <person name="Li L."/>
        </authorList>
    </citation>
    <scope>NUCLEOTIDE SEQUENCE [LARGE SCALE GENOMIC DNA]</scope>
    <source>
        <strain evidence="3 4">LHW63015</strain>
    </source>
</reference>
<organism evidence="3 4">
    <name type="scientific">Spongiactinospora rosea</name>
    <dbReference type="NCBI Taxonomy" id="2248750"/>
    <lineage>
        <taxon>Bacteria</taxon>
        <taxon>Bacillati</taxon>
        <taxon>Actinomycetota</taxon>
        <taxon>Actinomycetes</taxon>
        <taxon>Streptosporangiales</taxon>
        <taxon>Streptosporangiaceae</taxon>
        <taxon>Spongiactinospora</taxon>
    </lineage>
</organism>
<dbReference type="SUPFAM" id="SSF53335">
    <property type="entry name" value="S-adenosyl-L-methionine-dependent methyltransferases"/>
    <property type="match status" value="1"/>
</dbReference>
<dbReference type="AlphaFoldDB" id="A0A366LVZ3"/>
<comment type="caution">
    <text evidence="3">The sequence shown here is derived from an EMBL/GenBank/DDBJ whole genome shotgun (WGS) entry which is preliminary data.</text>
</comment>
<name>A0A366LVZ3_9ACTN</name>
<dbReference type="Pfam" id="PF08242">
    <property type="entry name" value="Methyltransf_12"/>
    <property type="match status" value="1"/>
</dbReference>
<feature type="domain" description="Methyltransferase type 12" evidence="2">
    <location>
        <begin position="161"/>
        <end position="236"/>
    </location>
</feature>
<dbReference type="InterPro" id="IPR013217">
    <property type="entry name" value="Methyltransf_12"/>
</dbReference>
<sequence>MPRCGGPGPLPYPGPADHTTRQGIGRGDPLVRLNPTECTHARTRFPTYLCEGCDTTRDHLRGCASCRRAWNRYRWDIAATTLLYAELRAFLGASFTPYLDSSEVLAREWRARPPGADIADFFRHSTAYLYNLAIWQASGHRPDYCAAGIPLLHELGVRTVLDFGCGIGNDTLPLLDAGFQVTGCDYDSPSTAFLRHRSRHPITVVDPDHVRTLPPFDAVWIIDTLDHLPDIDAAIGPLMRTTQVLVCENLAVPRGVTGKGFHRQLTLAQFTELASRYGLRPAPLPADSPIMAWRR</sequence>
<feature type="region of interest" description="Disordered" evidence="1">
    <location>
        <begin position="1"/>
        <end position="29"/>
    </location>
</feature>
<proteinExistence type="predicted"/>
<keyword evidence="4" id="KW-1185">Reference proteome</keyword>
<dbReference type="CDD" id="cd02440">
    <property type="entry name" value="AdoMet_MTases"/>
    <property type="match status" value="1"/>
</dbReference>
<dbReference type="Gene3D" id="3.40.50.150">
    <property type="entry name" value="Vaccinia Virus protein VP39"/>
    <property type="match status" value="1"/>
</dbReference>
<protein>
    <recommendedName>
        <fullName evidence="2">Methyltransferase type 12 domain-containing protein</fullName>
    </recommendedName>
</protein>
<evidence type="ECO:0000313" key="4">
    <source>
        <dbReference type="Proteomes" id="UP000253303"/>
    </source>
</evidence>